<reference evidence="1" key="1">
    <citation type="submission" date="2020-05" db="EMBL/GenBank/DDBJ databases">
        <authorList>
            <person name="Chiriac C."/>
            <person name="Salcher M."/>
            <person name="Ghai R."/>
            <person name="Kavagutti S V."/>
        </authorList>
    </citation>
    <scope>NUCLEOTIDE SEQUENCE</scope>
</reference>
<accession>A0A6J7IEK4</accession>
<gene>
    <name evidence="1" type="ORF">UFOPK3609_01836</name>
</gene>
<dbReference type="AlphaFoldDB" id="A0A6J7IEK4"/>
<protein>
    <submittedName>
        <fullName evidence="1">Unannotated protein</fullName>
    </submittedName>
</protein>
<dbReference type="EMBL" id="CAFBMQ010000341">
    <property type="protein sequence ID" value="CAB4929101.1"/>
    <property type="molecule type" value="Genomic_DNA"/>
</dbReference>
<proteinExistence type="predicted"/>
<sequence>MTHAVRARAALVLFPDAVVCGRSAARLWGVDVDGPSGDPDTADVEVVRPRRRPDTDGVRRPAAQQRIAGLRVHRRAVFAQDVGVRDGMRLTLPTITALDLAAQLPHDDAVVLLDQFCHAGSRYRRLTDLVRLGELAATRTGRGCRRVRAALADADGLAESP</sequence>
<evidence type="ECO:0000313" key="1">
    <source>
        <dbReference type="EMBL" id="CAB4929101.1"/>
    </source>
</evidence>
<organism evidence="1">
    <name type="scientific">freshwater metagenome</name>
    <dbReference type="NCBI Taxonomy" id="449393"/>
    <lineage>
        <taxon>unclassified sequences</taxon>
        <taxon>metagenomes</taxon>
        <taxon>ecological metagenomes</taxon>
    </lineage>
</organism>
<name>A0A6J7IEK4_9ZZZZ</name>